<evidence type="ECO:0000313" key="3">
    <source>
        <dbReference type="Proteomes" id="UP000838878"/>
    </source>
</evidence>
<feature type="non-terminal residue" evidence="2">
    <location>
        <position position="76"/>
    </location>
</feature>
<feature type="region of interest" description="Disordered" evidence="1">
    <location>
        <begin position="1"/>
        <end position="76"/>
    </location>
</feature>
<organism evidence="2 3">
    <name type="scientific">Brenthis ino</name>
    <name type="common">lesser marbled fritillary</name>
    <dbReference type="NCBI Taxonomy" id="405034"/>
    <lineage>
        <taxon>Eukaryota</taxon>
        <taxon>Metazoa</taxon>
        <taxon>Ecdysozoa</taxon>
        <taxon>Arthropoda</taxon>
        <taxon>Hexapoda</taxon>
        <taxon>Insecta</taxon>
        <taxon>Pterygota</taxon>
        <taxon>Neoptera</taxon>
        <taxon>Endopterygota</taxon>
        <taxon>Lepidoptera</taxon>
        <taxon>Glossata</taxon>
        <taxon>Ditrysia</taxon>
        <taxon>Papilionoidea</taxon>
        <taxon>Nymphalidae</taxon>
        <taxon>Heliconiinae</taxon>
        <taxon>Argynnini</taxon>
        <taxon>Brenthis</taxon>
    </lineage>
</organism>
<dbReference type="AlphaFoldDB" id="A0A8J9Y5V8"/>
<gene>
    <name evidence="2" type="ORF">BINO364_LOCUS1712</name>
</gene>
<dbReference type="EMBL" id="OV170221">
    <property type="protein sequence ID" value="CAH0714691.1"/>
    <property type="molecule type" value="Genomic_DNA"/>
</dbReference>
<accession>A0A8J9Y5V8</accession>
<protein>
    <submittedName>
        <fullName evidence="2">Uncharacterized protein</fullName>
    </submittedName>
</protein>
<evidence type="ECO:0000313" key="2">
    <source>
        <dbReference type="EMBL" id="CAH0714691.1"/>
    </source>
</evidence>
<dbReference type="Proteomes" id="UP000838878">
    <property type="component" value="Chromosome 1"/>
</dbReference>
<feature type="compositionally biased region" description="Basic and acidic residues" evidence="1">
    <location>
        <begin position="24"/>
        <end position="43"/>
    </location>
</feature>
<proteinExistence type="predicted"/>
<keyword evidence="3" id="KW-1185">Reference proteome</keyword>
<feature type="compositionally biased region" description="Acidic residues" evidence="1">
    <location>
        <begin position="44"/>
        <end position="56"/>
    </location>
</feature>
<evidence type="ECO:0000256" key="1">
    <source>
        <dbReference type="SAM" id="MobiDB-lite"/>
    </source>
</evidence>
<reference evidence="2" key="1">
    <citation type="submission" date="2021-12" db="EMBL/GenBank/DDBJ databases">
        <authorList>
            <person name="Martin H S."/>
        </authorList>
    </citation>
    <scope>NUCLEOTIDE SEQUENCE</scope>
</reference>
<feature type="compositionally biased region" description="Basic and acidic residues" evidence="1">
    <location>
        <begin position="7"/>
        <end position="17"/>
    </location>
</feature>
<name>A0A8J9Y5V8_9NEOP</name>
<dbReference type="OrthoDB" id="7436202at2759"/>
<sequence>MIEVEEKDDKPIEDRQHLPSVGELSDHSREDSFISLENDKDETYIPEEESTSEEELQSNTIVRTLPQRQRREPDRY</sequence>